<evidence type="ECO:0000256" key="2">
    <source>
        <dbReference type="ARBA" id="ARBA00022723"/>
    </source>
</evidence>
<dbReference type="GO" id="GO:0046872">
    <property type="term" value="F:metal ion binding"/>
    <property type="evidence" value="ECO:0007669"/>
    <property type="project" value="UniProtKB-KW"/>
</dbReference>
<comment type="caution">
    <text evidence="6">The sequence shown here is derived from an EMBL/GenBank/DDBJ whole genome shotgun (WGS) entry which is preliminary data.</text>
</comment>
<reference evidence="6" key="2">
    <citation type="submission" date="2021-10" db="EMBL/GenBank/DDBJ databases">
        <title>Phylogenomics reveals ancestral predisposition of the termite-cultivated fungus Termitomyces towards a domesticated lifestyle.</title>
        <authorList>
            <person name="Auxier B."/>
            <person name="Grum-Grzhimaylo A."/>
            <person name="Cardenas M.E."/>
            <person name="Lodge J.D."/>
            <person name="Laessoe T."/>
            <person name="Pedersen O."/>
            <person name="Smith M.E."/>
            <person name="Kuyper T.W."/>
            <person name="Franco-Molano E.A."/>
            <person name="Baroni T.J."/>
            <person name="Aanen D.K."/>
        </authorList>
    </citation>
    <scope>NUCLEOTIDE SEQUENCE</scope>
    <source>
        <strain evidence="6">D49</strain>
    </source>
</reference>
<keyword evidence="3" id="KW-0862">Zinc</keyword>
<dbReference type="Pfam" id="PF04032">
    <property type="entry name" value="Rpr2"/>
    <property type="match status" value="1"/>
</dbReference>
<proteinExistence type="inferred from homology"/>
<evidence type="ECO:0000313" key="6">
    <source>
        <dbReference type="EMBL" id="KAG5651870.1"/>
    </source>
</evidence>
<keyword evidence="7" id="KW-1185">Reference proteome</keyword>
<evidence type="ECO:0000256" key="1">
    <source>
        <dbReference type="ARBA" id="ARBA00022694"/>
    </source>
</evidence>
<dbReference type="InterPro" id="IPR007175">
    <property type="entry name" value="Rpr2/Snm1/Rpp21"/>
</dbReference>
<dbReference type="GO" id="GO:0008033">
    <property type="term" value="P:tRNA processing"/>
    <property type="evidence" value="ECO:0007669"/>
    <property type="project" value="UniProtKB-KW"/>
</dbReference>
<accession>A0A9P7KKM1</accession>
<dbReference type="EMBL" id="JABCKI010000188">
    <property type="protein sequence ID" value="KAG5651870.1"/>
    <property type="molecule type" value="Genomic_DNA"/>
</dbReference>
<protein>
    <recommendedName>
        <fullName evidence="8">Rpr2-domain-containing protein</fullName>
    </recommendedName>
</protein>
<dbReference type="PANTHER" id="PTHR14742">
    <property type="entry name" value="RIBONUCLEASE P SUBUNIT P21"/>
    <property type="match status" value="1"/>
</dbReference>
<keyword evidence="2" id="KW-0479">Metal-binding</keyword>
<feature type="region of interest" description="Disordered" evidence="5">
    <location>
        <begin position="74"/>
        <end position="110"/>
    </location>
</feature>
<dbReference type="AlphaFoldDB" id="A0A9P7KKM1"/>
<comment type="similarity">
    <text evidence="4">Belongs to the eukaryotic/archaeal RNase P protein component 4 family.</text>
</comment>
<dbReference type="GO" id="GO:0005655">
    <property type="term" value="C:nucleolar ribonuclease P complex"/>
    <property type="evidence" value="ECO:0007669"/>
    <property type="project" value="TreeGrafter"/>
</dbReference>
<sequence>MGHLPFDASATPEYRAVLCFQAIIEDIDDRLPSAAYAMAKKGKDETPTANSAANRDIIQRLNFLYQASTYLNTLPPGTTSTPNPPNPKTSTNATPDKPPRKMYSEKGSMTAAKRTVTASDLAKTYIATMKTVGQKTTVKMDPAVKRTLCKGCNMTLIPGATASVRVKKSPAHGHIMVYTCTSCKTSRRIPAPPTLHTAEHTPPSTYTSGPILDVGTASQKGRRKHQRKSVQARIPPLFAREVGHVVFRGSEQLVEDGQGNGVFIT</sequence>
<evidence type="ECO:0000256" key="3">
    <source>
        <dbReference type="ARBA" id="ARBA00022833"/>
    </source>
</evidence>
<dbReference type="PANTHER" id="PTHR14742:SF0">
    <property type="entry name" value="RIBONUCLEASE P PROTEIN SUBUNIT P21"/>
    <property type="match status" value="1"/>
</dbReference>
<dbReference type="Proteomes" id="UP000717328">
    <property type="component" value="Unassembled WGS sequence"/>
</dbReference>
<organism evidence="6 7">
    <name type="scientific">Sphagnurus paluster</name>
    <dbReference type="NCBI Taxonomy" id="117069"/>
    <lineage>
        <taxon>Eukaryota</taxon>
        <taxon>Fungi</taxon>
        <taxon>Dikarya</taxon>
        <taxon>Basidiomycota</taxon>
        <taxon>Agaricomycotina</taxon>
        <taxon>Agaricomycetes</taxon>
        <taxon>Agaricomycetidae</taxon>
        <taxon>Agaricales</taxon>
        <taxon>Tricholomatineae</taxon>
        <taxon>Lyophyllaceae</taxon>
        <taxon>Sphagnurus</taxon>
    </lineage>
</organism>
<name>A0A9P7KKM1_9AGAR</name>
<evidence type="ECO:0008006" key="8">
    <source>
        <dbReference type="Google" id="ProtNLM"/>
    </source>
</evidence>
<feature type="compositionally biased region" description="Basic residues" evidence="5">
    <location>
        <begin position="220"/>
        <end position="230"/>
    </location>
</feature>
<reference evidence="6" key="1">
    <citation type="submission" date="2021-02" db="EMBL/GenBank/DDBJ databases">
        <authorList>
            <person name="Nieuwenhuis M."/>
            <person name="Van De Peppel L.J.J."/>
        </authorList>
    </citation>
    <scope>NUCLEOTIDE SEQUENCE</scope>
    <source>
        <strain evidence="6">D49</strain>
    </source>
</reference>
<feature type="region of interest" description="Disordered" evidence="5">
    <location>
        <begin position="193"/>
        <end position="232"/>
    </location>
</feature>
<dbReference type="OrthoDB" id="128536at2759"/>
<dbReference type="Gene3D" id="6.20.50.20">
    <property type="match status" value="1"/>
</dbReference>
<keyword evidence="1" id="KW-0819">tRNA processing</keyword>
<evidence type="ECO:0000256" key="4">
    <source>
        <dbReference type="ARBA" id="ARBA00038402"/>
    </source>
</evidence>
<evidence type="ECO:0000313" key="7">
    <source>
        <dbReference type="Proteomes" id="UP000717328"/>
    </source>
</evidence>
<gene>
    <name evidence="6" type="ORF">H0H81_007117</name>
</gene>
<evidence type="ECO:0000256" key="5">
    <source>
        <dbReference type="SAM" id="MobiDB-lite"/>
    </source>
</evidence>